<dbReference type="EMBL" id="CXOK01000046">
    <property type="protein sequence ID" value="CTP88218.1"/>
    <property type="molecule type" value="Genomic_DNA"/>
</dbReference>
<dbReference type="PANTHER" id="PTHR43861:SF1">
    <property type="entry name" value="TRANS-ACONITATE 2-METHYLTRANSFERASE"/>
    <property type="match status" value="1"/>
</dbReference>
<sequence>MVPDSCVERTVSTSATRLRAQLQALPGLTPIDGVLVQRTLAADPFERQYLAVRQQEGRIYSDAQLRTLPRPGGALAASHEWRVRAESCRRLLRHLRARGGSGPLLELGCGNGWLSQRLAADLQREVCGVDVNRAELAQAARVFAANPRLSLVAGDIHTLPLPPQRFDAIVLPACIQYFADLRALIARLLGLLQHDGELHVIDSPFYADAAQAQASAARSQRYFAGLGCAELASQYHQHTWAAFDGIALRLLFDPRSLRARCLRALRWRQPHFPWLCIGKRDNPALAAG</sequence>
<evidence type="ECO:0000256" key="1">
    <source>
        <dbReference type="ARBA" id="ARBA00022603"/>
    </source>
</evidence>
<dbReference type="PANTHER" id="PTHR43861">
    <property type="entry name" value="TRANS-ACONITATE 2-METHYLTRANSFERASE-RELATED"/>
    <property type="match status" value="1"/>
</dbReference>
<protein>
    <submittedName>
        <fullName evidence="4">Sam-dependent methyltransferase</fullName>
    </submittedName>
</protein>
<dbReference type="InterPro" id="IPR041698">
    <property type="entry name" value="Methyltransf_25"/>
</dbReference>
<gene>
    <name evidence="4" type="ORF">XTPLMG728_1831</name>
</gene>
<dbReference type="CDD" id="cd02440">
    <property type="entry name" value="AdoMet_MTases"/>
    <property type="match status" value="1"/>
</dbReference>
<accession>A0A0K2ZRG6</accession>
<reference evidence="4 5" key="1">
    <citation type="submission" date="2015-07" db="EMBL/GenBank/DDBJ databases">
        <authorList>
            <person name="Noorani M."/>
        </authorList>
    </citation>
    <scope>NUCLEOTIDE SEQUENCE [LARGE SCALE GENOMIC DNA]</scope>
    <source>
        <strain evidence="4">LMG728</strain>
    </source>
</reference>
<dbReference type="SUPFAM" id="SSF53335">
    <property type="entry name" value="S-adenosyl-L-methionine-dependent methyltransferases"/>
    <property type="match status" value="1"/>
</dbReference>
<evidence type="ECO:0000313" key="5">
    <source>
        <dbReference type="Proteomes" id="UP000041247"/>
    </source>
</evidence>
<name>A0A0K2ZRG6_9XANT</name>
<feature type="domain" description="Methyltransferase" evidence="3">
    <location>
        <begin position="105"/>
        <end position="196"/>
    </location>
</feature>
<dbReference type="Gene3D" id="3.40.50.150">
    <property type="entry name" value="Vaccinia Virus protein VP39"/>
    <property type="match status" value="1"/>
</dbReference>
<evidence type="ECO:0000259" key="3">
    <source>
        <dbReference type="Pfam" id="PF13649"/>
    </source>
</evidence>
<dbReference type="GO" id="GO:0008168">
    <property type="term" value="F:methyltransferase activity"/>
    <property type="evidence" value="ECO:0007669"/>
    <property type="project" value="UniProtKB-KW"/>
</dbReference>
<keyword evidence="2 4" id="KW-0808">Transferase</keyword>
<organism evidence="4 5">
    <name type="scientific">Xanthomonas graminis pv. poae</name>
    <dbReference type="NCBI Taxonomy" id="227946"/>
    <lineage>
        <taxon>Bacteria</taxon>
        <taxon>Pseudomonadati</taxon>
        <taxon>Pseudomonadota</taxon>
        <taxon>Gammaproteobacteria</taxon>
        <taxon>Lysobacterales</taxon>
        <taxon>Lysobacteraceae</taxon>
        <taxon>Xanthomonas</taxon>
        <taxon>Xanthomonas translucens group</taxon>
        <taxon>Xanthomonas graminis</taxon>
    </lineage>
</organism>
<evidence type="ECO:0000313" key="4">
    <source>
        <dbReference type="EMBL" id="CTP88218.1"/>
    </source>
</evidence>
<keyword evidence="1 4" id="KW-0489">Methyltransferase</keyword>
<dbReference type="Proteomes" id="UP000041247">
    <property type="component" value="Unassembled WGS sequence"/>
</dbReference>
<dbReference type="GO" id="GO:0032259">
    <property type="term" value="P:methylation"/>
    <property type="evidence" value="ECO:0007669"/>
    <property type="project" value="UniProtKB-KW"/>
</dbReference>
<dbReference type="InterPro" id="IPR029063">
    <property type="entry name" value="SAM-dependent_MTases_sf"/>
</dbReference>
<proteinExistence type="predicted"/>
<dbReference type="Pfam" id="PF13649">
    <property type="entry name" value="Methyltransf_25"/>
    <property type="match status" value="1"/>
</dbReference>
<dbReference type="AlphaFoldDB" id="A0A0K2ZRG6"/>
<evidence type="ECO:0000256" key="2">
    <source>
        <dbReference type="ARBA" id="ARBA00022679"/>
    </source>
</evidence>